<dbReference type="EMBL" id="LAZR01052386">
    <property type="protein sequence ID" value="KKK83081.1"/>
    <property type="molecule type" value="Genomic_DNA"/>
</dbReference>
<organism evidence="1">
    <name type="scientific">marine sediment metagenome</name>
    <dbReference type="NCBI Taxonomy" id="412755"/>
    <lineage>
        <taxon>unclassified sequences</taxon>
        <taxon>metagenomes</taxon>
        <taxon>ecological metagenomes</taxon>
    </lineage>
</organism>
<reference evidence="1" key="1">
    <citation type="journal article" date="2015" name="Nature">
        <title>Complex archaea that bridge the gap between prokaryotes and eukaryotes.</title>
        <authorList>
            <person name="Spang A."/>
            <person name="Saw J.H."/>
            <person name="Jorgensen S.L."/>
            <person name="Zaremba-Niedzwiedzka K."/>
            <person name="Martijn J."/>
            <person name="Lind A.E."/>
            <person name="van Eijk R."/>
            <person name="Schleper C."/>
            <person name="Guy L."/>
            <person name="Ettema T.J."/>
        </authorList>
    </citation>
    <scope>NUCLEOTIDE SEQUENCE</scope>
</reference>
<name>A0A0F9BF98_9ZZZZ</name>
<sequence>MKHTPGPWEITPLLMARYSRIKDTRVNPAYRRRIIGPDDSEIKGGAKILMELDGYHLTDEEYNANAALIAAAPDLLEASTNLVGAIRILENLSAEGKDTDDAWSEVVSELLETQAVIAKATSKATTQNP</sequence>
<comment type="caution">
    <text evidence="1">The sequence shown here is derived from an EMBL/GenBank/DDBJ whole genome shotgun (WGS) entry which is preliminary data.</text>
</comment>
<accession>A0A0F9BF98</accession>
<dbReference type="AlphaFoldDB" id="A0A0F9BF98"/>
<gene>
    <name evidence="1" type="ORF">LCGC14_2796990</name>
</gene>
<protein>
    <submittedName>
        <fullName evidence="1">Uncharacterized protein</fullName>
    </submittedName>
</protein>
<proteinExistence type="predicted"/>
<evidence type="ECO:0000313" key="1">
    <source>
        <dbReference type="EMBL" id="KKK83081.1"/>
    </source>
</evidence>